<feature type="coiled-coil region" evidence="3">
    <location>
        <begin position="88"/>
        <end position="174"/>
    </location>
</feature>
<comment type="caution">
    <text evidence="5">The sequence shown here is derived from an EMBL/GenBank/DDBJ whole genome shotgun (WGS) entry which is preliminary data.</text>
</comment>
<keyword evidence="3" id="KW-0175">Coiled coil</keyword>
<dbReference type="InterPro" id="IPR000160">
    <property type="entry name" value="GGDEF_dom"/>
</dbReference>
<evidence type="ECO:0000256" key="2">
    <source>
        <dbReference type="ARBA" id="ARBA00034247"/>
    </source>
</evidence>
<sequence>MFQQDVNQANSLMKAAIPLMAKLDIPPTPFNYGVWFEYVSNRTPKLNASVDKALRKFGGLPAFVSQDIFNEFILTEDFQCAQSQGPTLKKLTHDLANETDQVNDELKNFKRTLSKATKAINKANDVAHIEKLTSLLEQRTFQVNQIVEQFSETLIAAQEEIDLLKAELSDAKLNTELDQLTSLMNRKGLERALFSLAPYSEDDLSLLFVDIDNLKKINEENSKAICTSLIRYFAKLLSSHTPEGSHLARLNGGQFAILLSETELSLASQFAENLRKKVSVQKIRNKNTKTILDSVTVSIGVATLFGNESPSDLIKRSEDFLVHAKKSGKNCVVHRK</sequence>
<dbReference type="SMART" id="SM00267">
    <property type="entry name" value="GGDEF"/>
    <property type="match status" value="1"/>
</dbReference>
<dbReference type="InterPro" id="IPR043128">
    <property type="entry name" value="Rev_trsase/Diguanyl_cyclase"/>
</dbReference>
<proteinExistence type="predicted"/>
<dbReference type="EMBL" id="JAOVZB010000003">
    <property type="protein sequence ID" value="MCV2402957.1"/>
    <property type="molecule type" value="Genomic_DNA"/>
</dbReference>
<dbReference type="CDD" id="cd01949">
    <property type="entry name" value="GGDEF"/>
    <property type="match status" value="1"/>
</dbReference>
<dbReference type="GO" id="GO:0052621">
    <property type="term" value="F:diguanylate cyclase activity"/>
    <property type="evidence" value="ECO:0007669"/>
    <property type="project" value="UniProtKB-EC"/>
</dbReference>
<dbReference type="Proteomes" id="UP001209713">
    <property type="component" value="Unassembled WGS sequence"/>
</dbReference>
<dbReference type="NCBIfam" id="TIGR00254">
    <property type="entry name" value="GGDEF"/>
    <property type="match status" value="1"/>
</dbReference>
<keyword evidence="6" id="KW-1185">Reference proteome</keyword>
<protein>
    <recommendedName>
        <fullName evidence="1">diguanylate cyclase</fullName>
        <ecNumber evidence="1">2.7.7.65</ecNumber>
    </recommendedName>
</protein>
<gene>
    <name evidence="5" type="ORF">OFY17_08700</name>
</gene>
<name>A0ABT2YSU1_9GAMM</name>
<dbReference type="RefSeq" id="WP_263530336.1">
    <property type="nucleotide sequence ID" value="NZ_JAOVZB010000003.1"/>
</dbReference>
<comment type="catalytic activity">
    <reaction evidence="2">
        <text>2 GTP = 3',3'-c-di-GMP + 2 diphosphate</text>
        <dbReference type="Rhea" id="RHEA:24898"/>
        <dbReference type="ChEBI" id="CHEBI:33019"/>
        <dbReference type="ChEBI" id="CHEBI:37565"/>
        <dbReference type="ChEBI" id="CHEBI:58805"/>
        <dbReference type="EC" id="2.7.7.65"/>
    </reaction>
</comment>
<keyword evidence="5" id="KW-0548">Nucleotidyltransferase</keyword>
<evidence type="ECO:0000313" key="5">
    <source>
        <dbReference type="EMBL" id="MCV2402957.1"/>
    </source>
</evidence>
<feature type="domain" description="GGDEF" evidence="4">
    <location>
        <begin position="202"/>
        <end position="336"/>
    </location>
</feature>
<keyword evidence="5" id="KW-0808">Transferase</keyword>
<accession>A0ABT2YSU1</accession>
<dbReference type="PROSITE" id="PS50887">
    <property type="entry name" value="GGDEF"/>
    <property type="match status" value="1"/>
</dbReference>
<evidence type="ECO:0000256" key="1">
    <source>
        <dbReference type="ARBA" id="ARBA00012528"/>
    </source>
</evidence>
<evidence type="ECO:0000313" key="6">
    <source>
        <dbReference type="Proteomes" id="UP001209713"/>
    </source>
</evidence>
<organism evidence="5 6">
    <name type="scientific">Marinomonas sargassi</name>
    <dbReference type="NCBI Taxonomy" id="2984494"/>
    <lineage>
        <taxon>Bacteria</taxon>
        <taxon>Pseudomonadati</taxon>
        <taxon>Pseudomonadota</taxon>
        <taxon>Gammaproteobacteria</taxon>
        <taxon>Oceanospirillales</taxon>
        <taxon>Oceanospirillaceae</taxon>
        <taxon>Marinomonas</taxon>
    </lineage>
</organism>
<reference evidence="5 6" key="1">
    <citation type="submission" date="2022-10" db="EMBL/GenBank/DDBJ databases">
        <title>Marinomonas transparenta sp. nov. and Marinomonas sargassi sp. nov., isolated from marine alga (Sargassum natans (L.) Gaillon).</title>
        <authorList>
            <person name="Wang Y."/>
        </authorList>
    </citation>
    <scope>NUCLEOTIDE SEQUENCE [LARGE SCALE GENOMIC DNA]</scope>
    <source>
        <strain evidence="5 6">C2222</strain>
    </source>
</reference>
<dbReference type="PANTHER" id="PTHR45138:SF9">
    <property type="entry name" value="DIGUANYLATE CYCLASE DGCM-RELATED"/>
    <property type="match status" value="1"/>
</dbReference>
<dbReference type="EC" id="2.7.7.65" evidence="1"/>
<dbReference type="PANTHER" id="PTHR45138">
    <property type="entry name" value="REGULATORY COMPONENTS OF SENSORY TRANSDUCTION SYSTEM"/>
    <property type="match status" value="1"/>
</dbReference>
<evidence type="ECO:0000256" key="3">
    <source>
        <dbReference type="SAM" id="Coils"/>
    </source>
</evidence>
<dbReference type="SUPFAM" id="SSF55073">
    <property type="entry name" value="Nucleotide cyclase"/>
    <property type="match status" value="1"/>
</dbReference>
<dbReference type="InterPro" id="IPR050469">
    <property type="entry name" value="Diguanylate_Cyclase"/>
</dbReference>
<dbReference type="Pfam" id="PF00990">
    <property type="entry name" value="GGDEF"/>
    <property type="match status" value="1"/>
</dbReference>
<dbReference type="InterPro" id="IPR029787">
    <property type="entry name" value="Nucleotide_cyclase"/>
</dbReference>
<evidence type="ECO:0000259" key="4">
    <source>
        <dbReference type="PROSITE" id="PS50887"/>
    </source>
</evidence>
<dbReference type="Gene3D" id="3.30.70.270">
    <property type="match status" value="1"/>
</dbReference>